<keyword evidence="3 5" id="KW-1133">Transmembrane helix</keyword>
<comment type="subcellular location">
    <subcellularLocation>
        <location evidence="1">Membrane</location>
        <topology evidence="1">Multi-pass membrane protein</topology>
    </subcellularLocation>
</comment>
<evidence type="ECO:0000256" key="1">
    <source>
        <dbReference type="ARBA" id="ARBA00004141"/>
    </source>
</evidence>
<evidence type="ECO:0000256" key="5">
    <source>
        <dbReference type="SAM" id="Phobius"/>
    </source>
</evidence>
<evidence type="ECO:0000259" key="6">
    <source>
        <dbReference type="Pfam" id="PF07291"/>
    </source>
</evidence>
<proteinExistence type="predicted"/>
<evidence type="ECO:0000313" key="7">
    <source>
        <dbReference type="EMBL" id="UYQ94410.1"/>
    </source>
</evidence>
<feature type="transmembrane region" description="Helical" evidence="5">
    <location>
        <begin position="12"/>
        <end position="28"/>
    </location>
</feature>
<evidence type="ECO:0000256" key="2">
    <source>
        <dbReference type="ARBA" id="ARBA00022692"/>
    </source>
</evidence>
<dbReference type="Proteomes" id="UP001162741">
    <property type="component" value="Chromosome"/>
</dbReference>
<dbReference type="InterPro" id="IPR009908">
    <property type="entry name" value="Methylamine_util_MauE"/>
</dbReference>
<feature type="transmembrane region" description="Helical" evidence="5">
    <location>
        <begin position="48"/>
        <end position="73"/>
    </location>
</feature>
<dbReference type="EMBL" id="CP107006">
    <property type="protein sequence ID" value="UYQ94410.1"/>
    <property type="molecule type" value="Genomic_DNA"/>
</dbReference>
<feature type="transmembrane region" description="Helical" evidence="5">
    <location>
        <begin position="122"/>
        <end position="139"/>
    </location>
</feature>
<evidence type="ECO:0000313" key="8">
    <source>
        <dbReference type="Proteomes" id="UP001162741"/>
    </source>
</evidence>
<reference evidence="7" key="1">
    <citation type="submission" date="2022-10" db="EMBL/GenBank/DDBJ databases">
        <title>Chitinophaga sp. nov., isolated from soil.</title>
        <authorList>
            <person name="Jeon C.O."/>
        </authorList>
    </citation>
    <scope>NUCLEOTIDE SEQUENCE</scope>
    <source>
        <strain evidence="7">R8</strain>
    </source>
</reference>
<keyword evidence="8" id="KW-1185">Reference proteome</keyword>
<sequence length="153" mass="17145">MTRISLKRPVVLEFLIALIILLMVYAALNKLTIFKIFTLQLQVSPFKLLGQYSTFFAVAVPSIELIIAALFLFNRTRKIAAVLFISLMSAFTIYIAAMLVSGLDLPCSCGGVLSNMNWSTHLIFNIIYLLIGITVYIMLKRQQRFTSATSVLT</sequence>
<keyword evidence="4 5" id="KW-0472">Membrane</keyword>
<dbReference type="RefSeq" id="WP_244841306.1">
    <property type="nucleotide sequence ID" value="NZ_CP107006.1"/>
</dbReference>
<protein>
    <recommendedName>
        <fullName evidence="6">Methylamine utilisation protein MauE domain-containing protein</fullName>
    </recommendedName>
</protein>
<feature type="domain" description="Methylamine utilisation protein MauE" evidence="6">
    <location>
        <begin position="11"/>
        <end position="136"/>
    </location>
</feature>
<dbReference type="Pfam" id="PF07291">
    <property type="entry name" value="MauE"/>
    <property type="match status" value="1"/>
</dbReference>
<keyword evidence="2 5" id="KW-0812">Transmembrane</keyword>
<feature type="transmembrane region" description="Helical" evidence="5">
    <location>
        <begin position="80"/>
        <end position="102"/>
    </location>
</feature>
<evidence type="ECO:0000256" key="4">
    <source>
        <dbReference type="ARBA" id="ARBA00023136"/>
    </source>
</evidence>
<organism evidence="7 8">
    <name type="scientific">Chitinophaga horti</name>
    <dbReference type="NCBI Taxonomy" id="2920382"/>
    <lineage>
        <taxon>Bacteria</taxon>
        <taxon>Pseudomonadati</taxon>
        <taxon>Bacteroidota</taxon>
        <taxon>Chitinophagia</taxon>
        <taxon>Chitinophagales</taxon>
        <taxon>Chitinophagaceae</taxon>
        <taxon>Chitinophaga</taxon>
    </lineage>
</organism>
<evidence type="ECO:0000256" key="3">
    <source>
        <dbReference type="ARBA" id="ARBA00022989"/>
    </source>
</evidence>
<accession>A0ABY6J405</accession>
<gene>
    <name evidence="7" type="ORF">MKQ68_04820</name>
</gene>
<name>A0ABY6J405_9BACT</name>